<evidence type="ECO:0000256" key="2">
    <source>
        <dbReference type="ARBA" id="ARBA00005046"/>
    </source>
</evidence>
<feature type="active site" evidence="6">
    <location>
        <position position="130"/>
    </location>
</feature>
<evidence type="ECO:0000256" key="4">
    <source>
        <dbReference type="ARBA" id="ARBA00023150"/>
    </source>
</evidence>
<evidence type="ECO:0000256" key="1">
    <source>
        <dbReference type="ARBA" id="ARBA00001637"/>
    </source>
</evidence>
<dbReference type="HOGENOM" id="CLU_074693_1_1_9"/>
<dbReference type="GO" id="GO:0061799">
    <property type="term" value="F:cyclic pyranopterin monophosphate synthase activity"/>
    <property type="evidence" value="ECO:0007669"/>
    <property type="project" value="UniProtKB-UniRule"/>
</dbReference>
<comment type="similarity">
    <text evidence="6">Belongs to the MoaC family.</text>
</comment>
<dbReference type="Pfam" id="PF01967">
    <property type="entry name" value="MoaC"/>
    <property type="match status" value="1"/>
</dbReference>
<dbReference type="PANTHER" id="PTHR22960:SF29">
    <property type="entry name" value="CYCLIC PYRANOPTERIN MONOPHOSPHATE SYNTHASE"/>
    <property type="match status" value="1"/>
</dbReference>
<comment type="pathway">
    <text evidence="2 6">Cofactor biosynthesis; molybdopterin biosynthesis.</text>
</comment>
<dbReference type="InterPro" id="IPR047594">
    <property type="entry name" value="MoaC_bact/euk"/>
</dbReference>
<dbReference type="PATRIC" id="fig|592022.4.peg.3767"/>
<dbReference type="HAMAP" id="MF_01224_B">
    <property type="entry name" value="MoaC_B"/>
    <property type="match status" value="1"/>
</dbReference>
<dbReference type="UniPathway" id="UPA00344"/>
<accession>A0A0B6AMK5</accession>
<dbReference type="AlphaFoldDB" id="A0A0B6AMK5"/>
<organism evidence="8 9">
    <name type="scientific">Priestia megaterium (strain ATCC 14581 / DSM 32 / CCUG 1817 / JCM 2506 / NBRC 15308 / NCIMB 9376 / NCTC 10342 / NRRL B-14308 / VKM B-512 / Ford 19)</name>
    <name type="common">Bacillus megaterium</name>
    <dbReference type="NCBI Taxonomy" id="1348623"/>
    <lineage>
        <taxon>Bacteria</taxon>
        <taxon>Bacillati</taxon>
        <taxon>Bacillota</taxon>
        <taxon>Bacilli</taxon>
        <taxon>Bacillales</taxon>
        <taxon>Bacillaceae</taxon>
        <taxon>Priestia</taxon>
    </lineage>
</organism>
<dbReference type="EC" id="4.6.1.17" evidence="3 6"/>
<evidence type="ECO:0000256" key="6">
    <source>
        <dbReference type="HAMAP-Rule" id="MF_01224"/>
    </source>
</evidence>
<keyword evidence="4 6" id="KW-0501">Molybdenum cofactor biosynthesis</keyword>
<sequence length="162" mass="17657">MSSFTHFNDQGRANMVDISEKSITRRVATARSSILVNKEIHEAIVEHKIGKGDVLAVAQVAGIMAAKRTSDIIPMCHPLLLKGVNLSFDWDTSNDQYRLLIEATVKTEGSTGVEMEALTAASACALTVYDMCKAIDKGMIIGETYLLEKSGGKNGDYKRMES</sequence>
<protein>
    <recommendedName>
        <fullName evidence="3 6">Cyclic pyranopterin monophosphate synthase</fullName>
        <ecNumber evidence="3 6">4.6.1.17</ecNumber>
    </recommendedName>
    <alternativeName>
        <fullName evidence="6">Molybdenum cofactor biosynthesis protein C</fullName>
    </alternativeName>
</protein>
<dbReference type="PANTHER" id="PTHR22960">
    <property type="entry name" value="MOLYBDOPTERIN COFACTOR SYNTHESIS PROTEIN A"/>
    <property type="match status" value="1"/>
</dbReference>
<dbReference type="SUPFAM" id="SSF55040">
    <property type="entry name" value="Molybdenum cofactor biosynthesis protein C, MoaC"/>
    <property type="match status" value="1"/>
</dbReference>
<comment type="catalytic activity">
    <reaction evidence="1 6">
        <text>(8S)-3',8-cyclo-7,8-dihydroguanosine 5'-triphosphate = cyclic pyranopterin phosphate + diphosphate</text>
        <dbReference type="Rhea" id="RHEA:49580"/>
        <dbReference type="ChEBI" id="CHEBI:33019"/>
        <dbReference type="ChEBI" id="CHEBI:59648"/>
        <dbReference type="ChEBI" id="CHEBI:131766"/>
        <dbReference type="EC" id="4.6.1.17"/>
    </reaction>
</comment>
<comment type="subunit">
    <text evidence="6">Homohexamer; trimer of dimers.</text>
</comment>
<proteinExistence type="inferred from homology"/>
<dbReference type="KEGG" id="bmeg:BG04_711"/>
<dbReference type="RefSeq" id="WP_013084468.1">
    <property type="nucleotide sequence ID" value="NZ_BCVB01000001.1"/>
</dbReference>
<dbReference type="GO" id="GO:0006777">
    <property type="term" value="P:Mo-molybdopterin cofactor biosynthetic process"/>
    <property type="evidence" value="ECO:0007669"/>
    <property type="project" value="UniProtKB-UniRule"/>
</dbReference>
<feature type="binding site" evidence="6">
    <location>
        <begin position="115"/>
        <end position="116"/>
    </location>
    <ligand>
        <name>substrate</name>
    </ligand>
</feature>
<dbReference type="NCBIfam" id="TIGR00581">
    <property type="entry name" value="moaC"/>
    <property type="match status" value="1"/>
</dbReference>
<evidence type="ECO:0000259" key="7">
    <source>
        <dbReference type="Pfam" id="PF01967"/>
    </source>
</evidence>
<dbReference type="EMBL" id="CP009920">
    <property type="protein sequence ID" value="AJI22317.1"/>
    <property type="molecule type" value="Genomic_DNA"/>
</dbReference>
<dbReference type="InterPro" id="IPR002820">
    <property type="entry name" value="Mopterin_CF_biosynth-C_dom"/>
</dbReference>
<dbReference type="NCBIfam" id="NF006870">
    <property type="entry name" value="PRK09364.1"/>
    <property type="match status" value="1"/>
</dbReference>
<dbReference type="GeneID" id="93644201"/>
<dbReference type="CDD" id="cd01420">
    <property type="entry name" value="MoaC_PE"/>
    <property type="match status" value="1"/>
</dbReference>
<feature type="binding site" evidence="6">
    <location>
        <begin position="75"/>
        <end position="77"/>
    </location>
    <ligand>
        <name>substrate</name>
    </ligand>
</feature>
<gene>
    <name evidence="6 8" type="primary">moaC</name>
    <name evidence="8" type="ORF">BG04_711</name>
</gene>
<evidence type="ECO:0000313" key="9">
    <source>
        <dbReference type="Proteomes" id="UP000031829"/>
    </source>
</evidence>
<feature type="domain" description="Molybdopterin cofactor biosynthesis C (MoaC)" evidence="7">
    <location>
        <begin position="15"/>
        <end position="152"/>
    </location>
</feature>
<dbReference type="Proteomes" id="UP000031829">
    <property type="component" value="Chromosome"/>
</dbReference>
<dbReference type="InterPro" id="IPR036522">
    <property type="entry name" value="MoaC_sf"/>
</dbReference>
<name>A0A0B6AMK5_PRIM2</name>
<evidence type="ECO:0000256" key="5">
    <source>
        <dbReference type="ARBA" id="ARBA00023239"/>
    </source>
</evidence>
<evidence type="ECO:0000313" key="8">
    <source>
        <dbReference type="EMBL" id="AJI22317.1"/>
    </source>
</evidence>
<dbReference type="Gene3D" id="3.30.70.640">
    <property type="entry name" value="Molybdopterin cofactor biosynthesis C (MoaC) domain"/>
    <property type="match status" value="1"/>
</dbReference>
<dbReference type="InterPro" id="IPR023045">
    <property type="entry name" value="MoaC"/>
</dbReference>
<evidence type="ECO:0000256" key="3">
    <source>
        <dbReference type="ARBA" id="ARBA00012575"/>
    </source>
</evidence>
<dbReference type="InterPro" id="IPR050105">
    <property type="entry name" value="MoCo_biosynth_MoaA/MoaC"/>
</dbReference>
<keyword evidence="5 6" id="KW-0456">Lyase</keyword>
<reference evidence="8 9" key="1">
    <citation type="journal article" date="2015" name="Genome Announc.">
        <title>Complete genome sequences for 35 biothreat assay-relevant bacillus species.</title>
        <authorList>
            <person name="Johnson S.L."/>
            <person name="Daligault H.E."/>
            <person name="Davenport K.W."/>
            <person name="Jaissle J."/>
            <person name="Frey K.G."/>
            <person name="Ladner J.T."/>
            <person name="Broomall S.M."/>
            <person name="Bishop-Lilly K.A."/>
            <person name="Bruce D.C."/>
            <person name="Gibbons H.S."/>
            <person name="Coyne S.R."/>
            <person name="Lo C.C."/>
            <person name="Meincke L."/>
            <person name="Munk A.C."/>
            <person name="Koroleva G.I."/>
            <person name="Rosenzweig C.N."/>
            <person name="Palacios G.F."/>
            <person name="Redden C.L."/>
            <person name="Minogue T.D."/>
            <person name="Chain P.S."/>
        </authorList>
    </citation>
    <scope>NUCLEOTIDE SEQUENCE [LARGE SCALE GENOMIC DNA]</scope>
    <source>
        <strain evidence="9">ATCC 14581 / DSM 32 / JCM 2506 / NBRC 15308 / NCIMB 9376 / NCTC 10342 / NRRL B-14308 / VKM B-512</strain>
    </source>
</reference>
<comment type="function">
    <text evidence="6">Catalyzes the conversion of (8S)-3',8-cyclo-7,8-dihydroguanosine 5'-triphosphate to cyclic pyranopterin monophosphate (cPMP).</text>
</comment>